<dbReference type="Proteomes" id="UP000821845">
    <property type="component" value="Chromosome 2"/>
</dbReference>
<comment type="caution">
    <text evidence="1">The sequence shown here is derived from an EMBL/GenBank/DDBJ whole genome shotgun (WGS) entry which is preliminary data.</text>
</comment>
<evidence type="ECO:0000313" key="1">
    <source>
        <dbReference type="EMBL" id="KAH6938701.1"/>
    </source>
</evidence>
<proteinExistence type="predicted"/>
<organism evidence="1 2">
    <name type="scientific">Hyalomma asiaticum</name>
    <name type="common">Tick</name>
    <dbReference type="NCBI Taxonomy" id="266040"/>
    <lineage>
        <taxon>Eukaryota</taxon>
        <taxon>Metazoa</taxon>
        <taxon>Ecdysozoa</taxon>
        <taxon>Arthropoda</taxon>
        <taxon>Chelicerata</taxon>
        <taxon>Arachnida</taxon>
        <taxon>Acari</taxon>
        <taxon>Parasitiformes</taxon>
        <taxon>Ixodida</taxon>
        <taxon>Ixodoidea</taxon>
        <taxon>Ixodidae</taxon>
        <taxon>Hyalomminae</taxon>
        <taxon>Hyalomma</taxon>
    </lineage>
</organism>
<accession>A0ACB7SUQ2</accession>
<dbReference type="EMBL" id="CM023482">
    <property type="protein sequence ID" value="KAH6938701.1"/>
    <property type="molecule type" value="Genomic_DNA"/>
</dbReference>
<name>A0ACB7SUQ2_HYAAI</name>
<sequence>MPEANVALRPGGDVVIAIPSTAAVIQTGAAIEATRRRSQPAAQKRAAALEAVLKSPKFELALRRRAALLLRVLVDRRAIRCLQLLYVVIVFVVTFSVLAVLIPHQHQTLKTILITSGIILELVFVVIAVSTRFERSRAFLARMFGLEASGDNASAEGQSRAHRGTRRQPPRPPVTFIDTPLGLTTTESLRAPHEENEKNC</sequence>
<keyword evidence="2" id="KW-1185">Reference proteome</keyword>
<reference evidence="1" key="1">
    <citation type="submission" date="2020-05" db="EMBL/GenBank/DDBJ databases">
        <title>Large-scale comparative analyses of tick genomes elucidate their genetic diversity and vector capacities.</title>
        <authorList>
            <person name="Jia N."/>
            <person name="Wang J."/>
            <person name="Shi W."/>
            <person name="Du L."/>
            <person name="Sun Y."/>
            <person name="Zhan W."/>
            <person name="Jiang J."/>
            <person name="Wang Q."/>
            <person name="Zhang B."/>
            <person name="Ji P."/>
            <person name="Sakyi L.B."/>
            <person name="Cui X."/>
            <person name="Yuan T."/>
            <person name="Jiang B."/>
            <person name="Yang W."/>
            <person name="Lam T.T.-Y."/>
            <person name="Chang Q."/>
            <person name="Ding S."/>
            <person name="Wang X."/>
            <person name="Zhu J."/>
            <person name="Ruan X."/>
            <person name="Zhao L."/>
            <person name="Wei J."/>
            <person name="Que T."/>
            <person name="Du C."/>
            <person name="Cheng J."/>
            <person name="Dai P."/>
            <person name="Han X."/>
            <person name="Huang E."/>
            <person name="Gao Y."/>
            <person name="Liu J."/>
            <person name="Shao H."/>
            <person name="Ye R."/>
            <person name="Li L."/>
            <person name="Wei W."/>
            <person name="Wang X."/>
            <person name="Wang C."/>
            <person name="Yang T."/>
            <person name="Huo Q."/>
            <person name="Li W."/>
            <person name="Guo W."/>
            <person name="Chen H."/>
            <person name="Zhou L."/>
            <person name="Ni X."/>
            <person name="Tian J."/>
            <person name="Zhou Y."/>
            <person name="Sheng Y."/>
            <person name="Liu T."/>
            <person name="Pan Y."/>
            <person name="Xia L."/>
            <person name="Li J."/>
            <person name="Zhao F."/>
            <person name="Cao W."/>
        </authorList>
    </citation>
    <scope>NUCLEOTIDE SEQUENCE</scope>
    <source>
        <strain evidence="1">Hyas-2018</strain>
    </source>
</reference>
<evidence type="ECO:0000313" key="2">
    <source>
        <dbReference type="Proteomes" id="UP000821845"/>
    </source>
</evidence>
<gene>
    <name evidence="1" type="ORF">HPB50_011922</name>
</gene>
<protein>
    <submittedName>
        <fullName evidence="1">Uncharacterized protein</fullName>
    </submittedName>
</protein>